<dbReference type="SUPFAM" id="SSF51905">
    <property type="entry name" value="FAD/NAD(P)-binding domain"/>
    <property type="match status" value="1"/>
</dbReference>
<dbReference type="Gene3D" id="3.50.50.60">
    <property type="entry name" value="FAD/NAD(P)-binding domain"/>
    <property type="match status" value="1"/>
</dbReference>
<dbReference type="Gene3D" id="3.30.9.10">
    <property type="entry name" value="D-Amino Acid Oxidase, subunit A, domain 2"/>
    <property type="match status" value="1"/>
</dbReference>
<gene>
    <name evidence="3" type="ORF">AOA14_18310</name>
</gene>
<dbReference type="GO" id="GO:0016491">
    <property type="term" value="F:oxidoreductase activity"/>
    <property type="evidence" value="ECO:0007669"/>
    <property type="project" value="UniProtKB-KW"/>
</dbReference>
<evidence type="ECO:0000313" key="4">
    <source>
        <dbReference type="Proteomes" id="UP000076234"/>
    </source>
</evidence>
<evidence type="ECO:0000256" key="1">
    <source>
        <dbReference type="ARBA" id="ARBA00023002"/>
    </source>
</evidence>
<dbReference type="Pfam" id="PF01266">
    <property type="entry name" value="DAO"/>
    <property type="match status" value="1"/>
</dbReference>
<keyword evidence="1" id="KW-0560">Oxidoreductase</keyword>
<proteinExistence type="predicted"/>
<sequence>MTRVSETSVTRHRDLRTGRPIWLRHRRLPLAIKELARSLRCDVAVVGAGISGALIAETLSDAGLGVVVLDRRGPAAGSTAASTAMLQYEIDLPLSQMARRIGTERATRIWRRSRLAVDALRERTERLGLDVGAATRSTLYLDGNILDPAALAVEADARRNAGFEIEYIGPAEVERRYGISRRHAIVGYGNYSADPRRLAAAYLQVAQERGMRLYAPAEVIGVDSDDSGVQLQIDGGATITAAHAVFATGYEMLKGISKKGNYIMSTWSIATRPQPQRIWRDAAMIWEASDPYLYIRTTPDGCVICGGEDEDISDATARDAKIADKAKTLARKLGALLPAIDPTPAYAWAGSFGNSPLGIPTVGRIPRMPNCYAAMGYGGNGITFSMMAAQILRSTICGDRDPDADLFSFHRSF</sequence>
<protein>
    <submittedName>
        <fullName evidence="3">FAD-dependent oxidoreductase</fullName>
    </submittedName>
</protein>
<feature type="domain" description="FAD dependent oxidoreductase" evidence="2">
    <location>
        <begin position="42"/>
        <end position="392"/>
    </location>
</feature>
<reference evidence="3 4" key="2">
    <citation type="journal article" date="2016" name="Genome Announc.">
        <title>Complete Genome Sequence of Sphingopyxis terrae Strain 203-1 (NBRC 111660), a Polyethylene Glycol Degrader.</title>
        <authorList>
            <person name="Ohtsubo Y."/>
            <person name="Nonoyama S."/>
            <person name="Nagata Y."/>
            <person name="Numata M."/>
            <person name="Tsuchikane K."/>
            <person name="Hosoyama A."/>
            <person name="Yamazoe A."/>
            <person name="Tsuda M."/>
            <person name="Fujita N."/>
            <person name="Kawai F."/>
        </authorList>
    </citation>
    <scope>NUCLEOTIDE SEQUENCE [LARGE SCALE GENOMIC DNA]</scope>
    <source>
        <strain evidence="3 4">203-1</strain>
    </source>
</reference>
<organism evidence="3 4">
    <name type="scientific">Sphingopyxis terrae subsp. terrae NBRC 15098</name>
    <dbReference type="NCBI Taxonomy" id="1219058"/>
    <lineage>
        <taxon>Bacteria</taxon>
        <taxon>Pseudomonadati</taxon>
        <taxon>Pseudomonadota</taxon>
        <taxon>Alphaproteobacteria</taxon>
        <taxon>Sphingomonadales</taxon>
        <taxon>Sphingomonadaceae</taxon>
        <taxon>Sphingopyxis</taxon>
    </lineage>
</organism>
<dbReference type="KEGG" id="ster:AOA14_18310"/>
<dbReference type="Proteomes" id="UP000076234">
    <property type="component" value="Chromosome"/>
</dbReference>
<dbReference type="RefSeq" id="WP_062902842.1">
    <property type="nucleotide sequence ID" value="NZ_CP013342.1"/>
</dbReference>
<dbReference type="GO" id="GO:0005737">
    <property type="term" value="C:cytoplasm"/>
    <property type="evidence" value="ECO:0007669"/>
    <property type="project" value="TreeGrafter"/>
</dbReference>
<name>A0A142W3C8_9SPHN</name>
<dbReference type="PANTHER" id="PTHR13847:SF201">
    <property type="entry name" value="PUTATIBE OXIDOREDUCTASE"/>
    <property type="match status" value="1"/>
</dbReference>
<accession>A0A142W3C8</accession>
<dbReference type="EMBL" id="CP013342">
    <property type="protein sequence ID" value="AMU96556.1"/>
    <property type="molecule type" value="Genomic_DNA"/>
</dbReference>
<reference evidence="4" key="1">
    <citation type="submission" date="2015-11" db="EMBL/GenBank/DDBJ databases">
        <title>Complete genome sequence of a polyethylene glycol-degrading strain Sphingopyxis terrae strain 203-1 (NBRC 15098).</title>
        <authorList>
            <person name="Yoshiyuki O."/>
            <person name="Shouta N."/>
            <person name="Nagata Y."/>
            <person name="Numata M."/>
            <person name="Tsuchikane K."/>
            <person name="Hosoyama A."/>
            <person name="Yamazoe A."/>
            <person name="Tsuda M."/>
            <person name="Fujita N."/>
            <person name="Kawai F."/>
        </authorList>
    </citation>
    <scope>NUCLEOTIDE SEQUENCE [LARGE SCALE GENOMIC DNA]</scope>
    <source>
        <strain evidence="4">203-1</strain>
    </source>
</reference>
<evidence type="ECO:0000259" key="2">
    <source>
        <dbReference type="Pfam" id="PF01266"/>
    </source>
</evidence>
<dbReference type="InterPro" id="IPR036188">
    <property type="entry name" value="FAD/NAD-bd_sf"/>
</dbReference>
<dbReference type="STRING" id="1219058.AOA14_18310"/>
<dbReference type="PANTHER" id="PTHR13847">
    <property type="entry name" value="SARCOSINE DEHYDROGENASE-RELATED"/>
    <property type="match status" value="1"/>
</dbReference>
<dbReference type="AlphaFoldDB" id="A0A142W3C8"/>
<evidence type="ECO:0000313" key="3">
    <source>
        <dbReference type="EMBL" id="AMU96556.1"/>
    </source>
</evidence>
<dbReference type="InterPro" id="IPR006076">
    <property type="entry name" value="FAD-dep_OxRdtase"/>
</dbReference>